<evidence type="ECO:0000256" key="5">
    <source>
        <dbReference type="ARBA" id="ARBA00022679"/>
    </source>
</evidence>
<keyword evidence="14 17" id="KW-0472">Membrane</keyword>
<name>A0A0D9WYW7_9ORYZ</name>
<organism evidence="20 21">
    <name type="scientific">Leersia perrieri</name>
    <dbReference type="NCBI Taxonomy" id="77586"/>
    <lineage>
        <taxon>Eukaryota</taxon>
        <taxon>Viridiplantae</taxon>
        <taxon>Streptophyta</taxon>
        <taxon>Embryophyta</taxon>
        <taxon>Tracheophyta</taxon>
        <taxon>Spermatophyta</taxon>
        <taxon>Magnoliopsida</taxon>
        <taxon>Liliopsida</taxon>
        <taxon>Poales</taxon>
        <taxon>Poaceae</taxon>
        <taxon>BOP clade</taxon>
        <taxon>Oryzoideae</taxon>
        <taxon>Oryzeae</taxon>
        <taxon>Oryzinae</taxon>
        <taxon>Leersia</taxon>
    </lineage>
</organism>
<dbReference type="InterPro" id="IPR017441">
    <property type="entry name" value="Protein_kinase_ATP_BS"/>
</dbReference>
<dbReference type="Gramene" id="LPERR07G12170.1">
    <property type="protein sequence ID" value="LPERR07G12170.1"/>
    <property type="gene ID" value="LPERR07G12170"/>
</dbReference>
<evidence type="ECO:0000256" key="3">
    <source>
        <dbReference type="ARBA" id="ARBA00010217"/>
    </source>
</evidence>
<reference evidence="21" key="2">
    <citation type="submission" date="2013-12" db="EMBL/GenBank/DDBJ databases">
        <authorList>
            <person name="Yu Y."/>
            <person name="Lee S."/>
            <person name="de Baynast K."/>
            <person name="Wissotski M."/>
            <person name="Liu L."/>
            <person name="Talag J."/>
            <person name="Goicoechea J."/>
            <person name="Angelova A."/>
            <person name="Jetty R."/>
            <person name="Kudrna D."/>
            <person name="Golser W."/>
            <person name="Rivera L."/>
            <person name="Zhang J."/>
            <person name="Wing R."/>
        </authorList>
    </citation>
    <scope>NUCLEOTIDE SEQUENCE</scope>
</reference>
<dbReference type="PROSITE" id="PS00107">
    <property type="entry name" value="PROTEIN_KINASE_ATP"/>
    <property type="match status" value="1"/>
</dbReference>
<feature type="signal peptide" evidence="18">
    <location>
        <begin position="1"/>
        <end position="32"/>
    </location>
</feature>
<keyword evidence="12 16" id="KW-0067">ATP-binding</keyword>
<dbReference type="GO" id="GO:0006952">
    <property type="term" value="P:defense response"/>
    <property type="evidence" value="ECO:0007669"/>
    <property type="project" value="UniProtKB-ARBA"/>
</dbReference>
<dbReference type="PROSITE" id="PS00108">
    <property type="entry name" value="PROTEIN_KINASE_ST"/>
    <property type="match status" value="1"/>
</dbReference>
<comment type="subcellular location">
    <subcellularLocation>
        <location evidence="1">Membrane</location>
        <topology evidence="1">Single-pass membrane protein</topology>
    </subcellularLocation>
</comment>
<evidence type="ECO:0000256" key="9">
    <source>
        <dbReference type="ARBA" id="ARBA00022737"/>
    </source>
</evidence>
<keyword evidence="15" id="KW-0325">Glycoprotein</keyword>
<dbReference type="Proteomes" id="UP000032180">
    <property type="component" value="Chromosome 7"/>
</dbReference>
<feature type="transmembrane region" description="Helical" evidence="17">
    <location>
        <begin position="304"/>
        <end position="327"/>
    </location>
</feature>
<evidence type="ECO:0000256" key="18">
    <source>
        <dbReference type="SAM" id="SignalP"/>
    </source>
</evidence>
<dbReference type="EnsemblPlants" id="LPERR07G12170.1">
    <property type="protein sequence ID" value="LPERR07G12170.1"/>
    <property type="gene ID" value="LPERR07G12170"/>
</dbReference>
<comment type="similarity">
    <text evidence="2">In the N-terminal section; belongs to the leguminous lectin family.</text>
</comment>
<accession>A0A0D9WYW7</accession>
<evidence type="ECO:0000256" key="6">
    <source>
        <dbReference type="ARBA" id="ARBA00022692"/>
    </source>
</evidence>
<dbReference type="SUPFAM" id="SSF56112">
    <property type="entry name" value="Protein kinase-like (PK-like)"/>
    <property type="match status" value="1"/>
</dbReference>
<dbReference type="PANTHER" id="PTHR27002">
    <property type="entry name" value="RECEPTOR-LIKE SERINE/THREONINE-PROTEIN KINASE SD1-8"/>
    <property type="match status" value="1"/>
</dbReference>
<dbReference type="GO" id="GO:0030246">
    <property type="term" value="F:carbohydrate binding"/>
    <property type="evidence" value="ECO:0007669"/>
    <property type="project" value="UniProtKB-KW"/>
</dbReference>
<feature type="domain" description="Protein kinase" evidence="19">
    <location>
        <begin position="394"/>
        <end position="672"/>
    </location>
</feature>
<keyword evidence="13 17" id="KW-1133">Transmembrane helix</keyword>
<dbReference type="STRING" id="77586.A0A0D9WYW7"/>
<dbReference type="PROSITE" id="PS50011">
    <property type="entry name" value="PROTEIN_KINASE_DOM"/>
    <property type="match status" value="1"/>
</dbReference>
<evidence type="ECO:0000256" key="10">
    <source>
        <dbReference type="ARBA" id="ARBA00022741"/>
    </source>
</evidence>
<evidence type="ECO:0000256" key="17">
    <source>
        <dbReference type="SAM" id="Phobius"/>
    </source>
</evidence>
<dbReference type="CDD" id="cd14066">
    <property type="entry name" value="STKc_IRAK"/>
    <property type="match status" value="1"/>
</dbReference>
<feature type="binding site" evidence="16">
    <location>
        <position position="422"/>
    </location>
    <ligand>
        <name>ATP</name>
        <dbReference type="ChEBI" id="CHEBI:30616"/>
    </ligand>
</feature>
<evidence type="ECO:0000256" key="8">
    <source>
        <dbReference type="ARBA" id="ARBA00022734"/>
    </source>
</evidence>
<reference evidence="20" key="3">
    <citation type="submission" date="2015-04" db="UniProtKB">
        <authorList>
            <consortium name="EnsemblPlants"/>
        </authorList>
    </citation>
    <scope>IDENTIFICATION</scope>
</reference>
<reference evidence="20 21" key="1">
    <citation type="submission" date="2012-08" db="EMBL/GenBank/DDBJ databases">
        <title>Oryza genome evolution.</title>
        <authorList>
            <person name="Wing R.A."/>
        </authorList>
    </citation>
    <scope>NUCLEOTIDE SEQUENCE</scope>
</reference>
<evidence type="ECO:0000256" key="14">
    <source>
        <dbReference type="ARBA" id="ARBA00023136"/>
    </source>
</evidence>
<dbReference type="InterPro" id="IPR011009">
    <property type="entry name" value="Kinase-like_dom_sf"/>
</dbReference>
<dbReference type="InterPro" id="IPR000719">
    <property type="entry name" value="Prot_kinase_dom"/>
</dbReference>
<keyword evidence="9" id="KW-0677">Repeat</keyword>
<evidence type="ECO:0000256" key="12">
    <source>
        <dbReference type="ARBA" id="ARBA00022840"/>
    </source>
</evidence>
<keyword evidence="8" id="KW-0430">Lectin</keyword>
<evidence type="ECO:0000256" key="7">
    <source>
        <dbReference type="ARBA" id="ARBA00022729"/>
    </source>
</evidence>
<dbReference type="InterPro" id="IPR008271">
    <property type="entry name" value="Ser/Thr_kinase_AS"/>
</dbReference>
<dbReference type="Pfam" id="PF00139">
    <property type="entry name" value="Lectin_legB"/>
    <property type="match status" value="1"/>
</dbReference>
<sequence>MGSRARPTHLLVALCLTSLCLLSINVVVPAAAAPATSLIHFDFDFSNSSSFNVDDLNQQGDTQLNGTAGIIEMTHTDNTTFSTGRVTHRLPLRLWEDADEATGAAATVTSFSTRFSFFIDPTDRDRRADGMAFFLAGFPSTIPDFSYGGLLGVYNATGATRAIAVEFDPFHNWQWDPSGTDHVGIDLKSVVSDITRSLPDHSLVGKMTAYIQFDGVTKMLALTLNFDDNATLAPVHISTHADVRTLLPQEVVFGFSATTGSWVERHRILSWSFNSSYSINSTLTSVDKRPDSSTGGTTPRTGRVLAITLPIVGAILALVVLTCFCFWRRTSARKDSSMPFKTPTSKALVRFSLASRSGNCPFLRLTELTNPDEIQSIDSILIPLSTLRIAADNFAERNKLGEGGFGVVYKGVLPEGQEIAIKRLSQGSRQGIEELKAELVLVAKLRHKNLVSLIGVCLEEDEKLLVYEYMPNKSLDTVLFDFEKRKDLDWAKRIKIVNGVARGLQYLHEDSQLRVVHRDLKASNVLLDFDYNPKISDFGLAKLFGWDQTQEVTSHIAGTYGYMAPEYAMRGQYSVKSDAFSFGVMILEIVTGRRNNSFISNSEQSIDLLSLVWEHWTTGSIEELLDPALGGHSASGQMLTLVNIALLCVQDKPADRPTMSAVNVMLGSNTVFATQAPSRPTFCIQEMDGIDTDMYSRGEFQSTSNSKTKAVTWLQPR</sequence>
<dbReference type="FunFam" id="3.30.200.20:FF:000142">
    <property type="entry name" value="Cysteine-rich receptor-like protein kinase 10"/>
    <property type="match status" value="1"/>
</dbReference>
<dbReference type="SMART" id="SM00220">
    <property type="entry name" value="S_TKc"/>
    <property type="match status" value="1"/>
</dbReference>
<dbReference type="PANTHER" id="PTHR27002:SF777">
    <property type="entry name" value="OS07G0541000 PROTEIN"/>
    <property type="match status" value="1"/>
</dbReference>
<evidence type="ECO:0000256" key="13">
    <source>
        <dbReference type="ARBA" id="ARBA00022989"/>
    </source>
</evidence>
<dbReference type="Gene3D" id="1.10.510.10">
    <property type="entry name" value="Transferase(Phosphotransferase) domain 1"/>
    <property type="match status" value="1"/>
</dbReference>
<evidence type="ECO:0000256" key="1">
    <source>
        <dbReference type="ARBA" id="ARBA00004167"/>
    </source>
</evidence>
<dbReference type="GO" id="GO:0004674">
    <property type="term" value="F:protein serine/threonine kinase activity"/>
    <property type="evidence" value="ECO:0007669"/>
    <property type="project" value="UniProtKB-KW"/>
</dbReference>
<protein>
    <recommendedName>
        <fullName evidence="19">Protein kinase domain-containing protein</fullName>
    </recommendedName>
</protein>
<dbReference type="Pfam" id="PF07714">
    <property type="entry name" value="PK_Tyr_Ser-Thr"/>
    <property type="match status" value="1"/>
</dbReference>
<keyword evidence="7 18" id="KW-0732">Signal</keyword>
<evidence type="ECO:0000313" key="21">
    <source>
        <dbReference type="Proteomes" id="UP000032180"/>
    </source>
</evidence>
<dbReference type="HOGENOM" id="CLU_000288_62_6_1"/>
<keyword evidence="11" id="KW-0418">Kinase</keyword>
<dbReference type="InterPro" id="IPR013320">
    <property type="entry name" value="ConA-like_dom_sf"/>
</dbReference>
<dbReference type="InterPro" id="IPR001245">
    <property type="entry name" value="Ser-Thr/Tyr_kinase_cat_dom"/>
</dbReference>
<proteinExistence type="inferred from homology"/>
<evidence type="ECO:0000256" key="11">
    <source>
        <dbReference type="ARBA" id="ARBA00022777"/>
    </source>
</evidence>
<keyword evidence="10 16" id="KW-0547">Nucleotide-binding</keyword>
<dbReference type="eggNOG" id="ENOG502QWDY">
    <property type="taxonomic scope" value="Eukaryota"/>
</dbReference>
<keyword evidence="6 17" id="KW-0812">Transmembrane</keyword>
<evidence type="ECO:0000256" key="4">
    <source>
        <dbReference type="ARBA" id="ARBA00022527"/>
    </source>
</evidence>
<dbReference type="GO" id="GO:0005886">
    <property type="term" value="C:plasma membrane"/>
    <property type="evidence" value="ECO:0007669"/>
    <property type="project" value="TreeGrafter"/>
</dbReference>
<comment type="similarity">
    <text evidence="3">In the C-terminal section; belongs to the protein kinase superfamily. Ser/Thr protein kinase family.</text>
</comment>
<dbReference type="FunFam" id="1.10.510.10:FF:000129">
    <property type="entry name" value="cysteine-rich receptor-like protein kinase 10"/>
    <property type="match status" value="1"/>
</dbReference>
<feature type="chain" id="PRO_5002349630" description="Protein kinase domain-containing protein" evidence="18">
    <location>
        <begin position="33"/>
        <end position="717"/>
    </location>
</feature>
<dbReference type="GO" id="GO:0005524">
    <property type="term" value="F:ATP binding"/>
    <property type="evidence" value="ECO:0007669"/>
    <property type="project" value="UniProtKB-UniRule"/>
</dbReference>
<dbReference type="AlphaFoldDB" id="A0A0D9WYW7"/>
<keyword evidence="21" id="KW-1185">Reference proteome</keyword>
<evidence type="ECO:0000259" key="19">
    <source>
        <dbReference type="PROSITE" id="PS50011"/>
    </source>
</evidence>
<keyword evidence="5" id="KW-0808">Transferase</keyword>
<evidence type="ECO:0000313" key="20">
    <source>
        <dbReference type="EnsemblPlants" id="LPERR07G12170.1"/>
    </source>
</evidence>
<dbReference type="CDD" id="cd06899">
    <property type="entry name" value="lectin_legume_LecRK_Arcelin_ConA"/>
    <property type="match status" value="1"/>
</dbReference>
<evidence type="ECO:0000256" key="2">
    <source>
        <dbReference type="ARBA" id="ARBA00008536"/>
    </source>
</evidence>
<evidence type="ECO:0000256" key="15">
    <source>
        <dbReference type="ARBA" id="ARBA00023180"/>
    </source>
</evidence>
<dbReference type="InterPro" id="IPR001220">
    <property type="entry name" value="Legume_lectin_dom"/>
</dbReference>
<dbReference type="SUPFAM" id="SSF49899">
    <property type="entry name" value="Concanavalin A-like lectins/glucanases"/>
    <property type="match status" value="1"/>
</dbReference>
<dbReference type="Gene3D" id="2.60.120.200">
    <property type="match status" value="1"/>
</dbReference>
<keyword evidence="4" id="KW-0723">Serine/threonine-protein kinase</keyword>
<dbReference type="Gene3D" id="3.30.200.20">
    <property type="entry name" value="Phosphorylase Kinase, domain 1"/>
    <property type="match status" value="1"/>
</dbReference>
<evidence type="ECO:0000256" key="16">
    <source>
        <dbReference type="PROSITE-ProRule" id="PRU10141"/>
    </source>
</evidence>